<organism evidence="1 2">
    <name type="scientific">Escherichia phage N15</name>
    <name type="common">Bacteriophage N15</name>
    <dbReference type="NCBI Taxonomy" id="1604876"/>
    <lineage>
        <taxon>Viruses</taxon>
        <taxon>Duplodnaviria</taxon>
        <taxon>Heunggongvirae</taxon>
        <taxon>Uroviricota</taxon>
        <taxon>Caudoviricetes</taxon>
        <taxon>Ravinvirus</taxon>
        <taxon>Ravinvirus N15</taxon>
    </lineage>
</organism>
<dbReference type="Proteomes" id="UP000002132">
    <property type="component" value="Segment"/>
</dbReference>
<proteinExistence type="predicted"/>
<dbReference type="SUPFAM" id="SSF52309">
    <property type="entry name" value="N-(deoxy)ribosyltransferase-like"/>
    <property type="match status" value="1"/>
</dbReference>
<dbReference type="EMBL" id="AF064539">
    <property type="protein sequence ID" value="AAC19094.1"/>
    <property type="molecule type" value="Genomic_DNA"/>
</dbReference>
<dbReference type="KEGG" id="vg:1261695"/>
<accession>O64365</accession>
<reference evidence="1 2" key="1">
    <citation type="journal article" date="1996" name="J. Bacteriol.">
        <title>Proteins responsible for lysogenic conversion caused by coliphages N15 and phi80 are highly homologous.</title>
        <authorList>
            <person name="Vostrov A.A."/>
            <person name="Vostrukhina O.A."/>
            <person name="Svarchevsky A.N."/>
            <person name="Rybchin V.N."/>
        </authorList>
    </citation>
    <scope>NUCLEOTIDE SEQUENCE [LARGE SCALE GENOMIC DNA]</scope>
</reference>
<dbReference type="InterPro" id="IPR025518">
    <property type="entry name" value="DUF4406"/>
</dbReference>
<dbReference type="Pfam" id="PF14359">
    <property type="entry name" value="DUF4406"/>
    <property type="match status" value="1"/>
</dbReference>
<gene>
    <name evidence="1" type="primary">gene 57</name>
</gene>
<protein>
    <submittedName>
        <fullName evidence="1">Gp57</fullName>
    </submittedName>
</protein>
<keyword evidence="2" id="KW-1185">Reference proteome</keyword>
<dbReference type="Gene3D" id="3.40.50.10400">
    <property type="entry name" value="Hypothetical protein PA1492"/>
    <property type="match status" value="1"/>
</dbReference>
<dbReference type="GeneID" id="1261695"/>
<dbReference type="RefSeq" id="NP_046953.1">
    <property type="nucleotide sequence ID" value="NC_001901.1"/>
</dbReference>
<evidence type="ECO:0000313" key="2">
    <source>
        <dbReference type="Proteomes" id="UP000002132"/>
    </source>
</evidence>
<evidence type="ECO:0000313" key="1">
    <source>
        <dbReference type="EMBL" id="AAC19094.1"/>
    </source>
</evidence>
<reference evidence="1 2" key="2">
    <citation type="journal article" date="1996" name="J. Bacteriol.">
        <title>Characterization of the primary immunity region of the Escherichia coli linear plasmid prophage N15.</title>
        <authorList>
            <person name="Lobocka M.B."/>
            <person name="Svarchevsky A.N."/>
            <person name="Rybchin V.N."/>
            <person name="Yarmolinsky M.B."/>
        </authorList>
    </citation>
    <scope>NUCLEOTIDE SEQUENCE</scope>
</reference>
<name>O64365_BPN15</name>
<sequence>MKVYIAGPMTGRENYNRAAFNKEADRLTRHGHTVLNPASLPDGLEQREYMDICFAMLRCADAIMMLPGWQASSGATAEYHYAYKMELPVYTVLHYPPVALEKEIDERLLQ</sequence>
<dbReference type="PIR" id="T13144">
    <property type="entry name" value="T13144"/>
</dbReference>
<organismHost>
    <name type="scientific">Escherichia coli</name>
    <dbReference type="NCBI Taxonomy" id="562"/>
</organismHost>